<feature type="transmembrane region" description="Helical" evidence="1">
    <location>
        <begin position="358"/>
        <end position="377"/>
    </location>
</feature>
<dbReference type="CDD" id="cd06170">
    <property type="entry name" value="LuxR_C_like"/>
    <property type="match status" value="1"/>
</dbReference>
<dbReference type="EMBL" id="QIBX01000011">
    <property type="protein sequence ID" value="RNL39499.1"/>
    <property type="molecule type" value="Genomic_DNA"/>
</dbReference>
<dbReference type="SMART" id="SM00421">
    <property type="entry name" value="HTH_LUXR"/>
    <property type="match status" value="1"/>
</dbReference>
<keyword evidence="1" id="KW-0472">Membrane</keyword>
<dbReference type="PRINTS" id="PR00038">
    <property type="entry name" value="HTHLUXR"/>
</dbReference>
<accession>A0A3N0AY59</accession>
<proteinExistence type="predicted"/>
<feature type="transmembrane region" description="Helical" evidence="1">
    <location>
        <begin position="85"/>
        <end position="103"/>
    </location>
</feature>
<feature type="transmembrane region" description="Helical" evidence="1">
    <location>
        <begin position="332"/>
        <end position="352"/>
    </location>
</feature>
<feature type="transmembrane region" description="Helical" evidence="1">
    <location>
        <begin position="25"/>
        <end position="45"/>
    </location>
</feature>
<feature type="transmembrane region" description="Helical" evidence="1">
    <location>
        <begin position="142"/>
        <end position="160"/>
    </location>
</feature>
<evidence type="ECO:0000313" key="3">
    <source>
        <dbReference type="EMBL" id="RNL39499.1"/>
    </source>
</evidence>
<dbReference type="AlphaFoldDB" id="A0A3N0AY59"/>
<feature type="transmembrane region" description="Helical" evidence="1">
    <location>
        <begin position="240"/>
        <end position="261"/>
    </location>
</feature>
<dbReference type="Pfam" id="PF00196">
    <property type="entry name" value="GerE"/>
    <property type="match status" value="1"/>
</dbReference>
<comment type="caution">
    <text evidence="3">The sequence shown here is derived from an EMBL/GenBank/DDBJ whole genome shotgun (WGS) entry which is preliminary data.</text>
</comment>
<evidence type="ECO:0000259" key="2">
    <source>
        <dbReference type="PROSITE" id="PS50043"/>
    </source>
</evidence>
<feature type="transmembrane region" description="Helical" evidence="1">
    <location>
        <begin position="166"/>
        <end position="183"/>
    </location>
</feature>
<feature type="transmembrane region" description="Helical" evidence="1">
    <location>
        <begin position="297"/>
        <end position="320"/>
    </location>
</feature>
<dbReference type="PROSITE" id="PS50043">
    <property type="entry name" value="HTH_LUXR_2"/>
    <property type="match status" value="1"/>
</dbReference>
<sequence length="486" mass="53144">MRSEGNMLAWVRSLDSFLERARIRYFGLGLLLAWVYCSWFSHGIFSADNSVAAFTTLRTSLLFSAVGLLAIVFRPHKEIPLKPQSVFASAVVVSAATLLFFIVPSGPLLLAVSAMGGLASALLWVAWGELFCRIDQETAESCIPSSLAVFVLAALVVYLLPSPVSGVVSALLPLVSCMMLLLGENAQQEEYVFPTPKEPFSRVVLPLSRLALCSMACSIATGFVVTGFPMMQFTVEVQDFIVFYIAGGILTGAIAIFAIAHTRRMNFSFLYEWAIPLIVFSLSFCALRTPLSNMCAAVLACSAALCVEVLFYAIFARITAHRLCLPSETFGIFRAVVQLGFLLGGLLNAWATRSGADVVAVCLFLICACVVMLPLFLHLQGRFDEFKGGGEFAVDGAAIGDQEETSAYGRQDAMDEIAKEFKLSAREAEVLQYLGRGRSVPYMREAMMISKSTIETHIKHIYAKTNVHSKQELLDLIEARLEEHAQ</sequence>
<evidence type="ECO:0000313" key="4">
    <source>
        <dbReference type="Proteomes" id="UP000269591"/>
    </source>
</evidence>
<gene>
    <name evidence="3" type="ORF">DMP06_06850</name>
</gene>
<keyword evidence="1" id="KW-1133">Transmembrane helix</keyword>
<evidence type="ECO:0000256" key="1">
    <source>
        <dbReference type="SAM" id="Phobius"/>
    </source>
</evidence>
<dbReference type="Proteomes" id="UP000269591">
    <property type="component" value="Unassembled WGS sequence"/>
</dbReference>
<feature type="transmembrane region" description="Helical" evidence="1">
    <location>
        <begin position="109"/>
        <end position="130"/>
    </location>
</feature>
<dbReference type="GO" id="GO:0003677">
    <property type="term" value="F:DNA binding"/>
    <property type="evidence" value="ECO:0007669"/>
    <property type="project" value="InterPro"/>
</dbReference>
<protein>
    <recommendedName>
        <fullName evidence="2">HTH luxR-type domain-containing protein</fullName>
    </recommendedName>
</protein>
<name>A0A3N0AY59_9ACTN</name>
<feature type="transmembrane region" description="Helical" evidence="1">
    <location>
        <begin position="203"/>
        <end position="228"/>
    </location>
</feature>
<keyword evidence="4" id="KW-1185">Reference proteome</keyword>
<organism evidence="3 4">
    <name type="scientific">Slackia equolifaciens</name>
    <dbReference type="NCBI Taxonomy" id="498718"/>
    <lineage>
        <taxon>Bacteria</taxon>
        <taxon>Bacillati</taxon>
        <taxon>Actinomycetota</taxon>
        <taxon>Coriobacteriia</taxon>
        <taxon>Eggerthellales</taxon>
        <taxon>Eggerthellaceae</taxon>
        <taxon>Slackia</taxon>
    </lineage>
</organism>
<feature type="domain" description="HTH luxR-type" evidence="2">
    <location>
        <begin position="416"/>
        <end position="481"/>
    </location>
</feature>
<keyword evidence="1" id="KW-0812">Transmembrane</keyword>
<feature type="transmembrane region" description="Helical" evidence="1">
    <location>
        <begin position="51"/>
        <end position="73"/>
    </location>
</feature>
<dbReference type="SUPFAM" id="SSF46894">
    <property type="entry name" value="C-terminal effector domain of the bipartite response regulators"/>
    <property type="match status" value="1"/>
</dbReference>
<dbReference type="Gene3D" id="1.10.10.10">
    <property type="entry name" value="Winged helix-like DNA-binding domain superfamily/Winged helix DNA-binding domain"/>
    <property type="match status" value="1"/>
</dbReference>
<reference evidence="4" key="1">
    <citation type="submission" date="2018-05" db="EMBL/GenBank/DDBJ databases">
        <title>Genome Sequencing of selected type strains of the family Eggerthellaceae.</title>
        <authorList>
            <person name="Danylec N."/>
            <person name="Stoll D.A."/>
            <person name="Doetsch A."/>
            <person name="Huch M."/>
        </authorList>
    </citation>
    <scope>NUCLEOTIDE SEQUENCE [LARGE SCALE GENOMIC DNA]</scope>
    <source>
        <strain evidence="4">DSM 24851</strain>
    </source>
</reference>
<feature type="transmembrane region" description="Helical" evidence="1">
    <location>
        <begin position="273"/>
        <end position="291"/>
    </location>
</feature>
<dbReference type="InterPro" id="IPR016032">
    <property type="entry name" value="Sig_transdc_resp-reg_C-effctor"/>
</dbReference>
<dbReference type="InterPro" id="IPR000792">
    <property type="entry name" value="Tscrpt_reg_LuxR_C"/>
</dbReference>
<dbReference type="InterPro" id="IPR036388">
    <property type="entry name" value="WH-like_DNA-bd_sf"/>
</dbReference>
<dbReference type="GO" id="GO:0006355">
    <property type="term" value="P:regulation of DNA-templated transcription"/>
    <property type="evidence" value="ECO:0007669"/>
    <property type="project" value="InterPro"/>
</dbReference>